<dbReference type="CDD" id="cd12407">
    <property type="entry name" value="RRM_FOX1_like"/>
    <property type="match status" value="1"/>
</dbReference>
<dbReference type="Gene3D" id="3.30.70.330">
    <property type="match status" value="1"/>
</dbReference>
<keyword evidence="2 4" id="KW-0694">RNA-binding</keyword>
<dbReference type="PROSITE" id="PS50102">
    <property type="entry name" value="RRM"/>
    <property type="match status" value="1"/>
</dbReference>
<evidence type="ECO:0000313" key="8">
    <source>
        <dbReference type="Proteomes" id="UP001642483"/>
    </source>
</evidence>
<feature type="domain" description="RRM" evidence="6">
    <location>
        <begin position="256"/>
        <end position="332"/>
    </location>
</feature>
<dbReference type="InterPro" id="IPR012677">
    <property type="entry name" value="Nucleotide-bd_a/b_plait_sf"/>
</dbReference>
<comment type="caution">
    <text evidence="7">The sequence shown here is derived from an EMBL/GenBank/DDBJ whole genome shotgun (WGS) entry which is preliminary data.</text>
</comment>
<feature type="compositionally biased region" description="Low complexity" evidence="5">
    <location>
        <begin position="227"/>
        <end position="243"/>
    </location>
</feature>
<gene>
    <name evidence="7" type="ORF">CVLEPA_LOCUS27860</name>
</gene>
<comment type="subcellular location">
    <subcellularLocation>
        <location evidence="1">Nucleus</location>
    </subcellularLocation>
</comment>
<organism evidence="7 8">
    <name type="scientific">Clavelina lepadiformis</name>
    <name type="common">Light-bulb sea squirt</name>
    <name type="synonym">Ascidia lepadiformis</name>
    <dbReference type="NCBI Taxonomy" id="159417"/>
    <lineage>
        <taxon>Eukaryota</taxon>
        <taxon>Metazoa</taxon>
        <taxon>Chordata</taxon>
        <taxon>Tunicata</taxon>
        <taxon>Ascidiacea</taxon>
        <taxon>Aplousobranchia</taxon>
        <taxon>Clavelinidae</taxon>
        <taxon>Clavelina</taxon>
    </lineage>
</organism>
<dbReference type="InterPro" id="IPR034237">
    <property type="entry name" value="FOX1_RRM"/>
</dbReference>
<dbReference type="SMART" id="SM00361">
    <property type="entry name" value="RRM_1"/>
    <property type="match status" value="1"/>
</dbReference>
<dbReference type="Proteomes" id="UP001642483">
    <property type="component" value="Unassembled WGS sequence"/>
</dbReference>
<dbReference type="EMBL" id="CAWYQH010000141">
    <property type="protein sequence ID" value="CAK8694495.1"/>
    <property type="molecule type" value="Genomic_DNA"/>
</dbReference>
<dbReference type="InterPro" id="IPR003954">
    <property type="entry name" value="RRM_euk-type"/>
</dbReference>
<keyword evidence="3" id="KW-0539">Nucleus</keyword>
<reference evidence="7 8" key="1">
    <citation type="submission" date="2024-02" db="EMBL/GenBank/DDBJ databases">
        <authorList>
            <person name="Daric V."/>
            <person name="Darras S."/>
        </authorList>
    </citation>
    <scope>NUCLEOTIDE SEQUENCE [LARGE SCALE GENOMIC DNA]</scope>
</reference>
<evidence type="ECO:0000256" key="3">
    <source>
        <dbReference type="ARBA" id="ARBA00023242"/>
    </source>
</evidence>
<evidence type="ECO:0000256" key="5">
    <source>
        <dbReference type="SAM" id="MobiDB-lite"/>
    </source>
</evidence>
<evidence type="ECO:0000256" key="2">
    <source>
        <dbReference type="ARBA" id="ARBA00022884"/>
    </source>
</evidence>
<dbReference type="SMART" id="SM00360">
    <property type="entry name" value="RRM"/>
    <property type="match status" value="1"/>
</dbReference>
<dbReference type="InterPro" id="IPR047131">
    <property type="entry name" value="RBFOX1-like"/>
</dbReference>
<evidence type="ECO:0000313" key="7">
    <source>
        <dbReference type="EMBL" id="CAK8694495.1"/>
    </source>
</evidence>
<dbReference type="InterPro" id="IPR035979">
    <property type="entry name" value="RBD_domain_sf"/>
</dbReference>
<dbReference type="SUPFAM" id="SSF54928">
    <property type="entry name" value="RNA-binding domain, RBD"/>
    <property type="match status" value="1"/>
</dbReference>
<evidence type="ECO:0000259" key="6">
    <source>
        <dbReference type="PROSITE" id="PS50102"/>
    </source>
</evidence>
<evidence type="ECO:0000256" key="1">
    <source>
        <dbReference type="ARBA" id="ARBA00004123"/>
    </source>
</evidence>
<protein>
    <recommendedName>
        <fullName evidence="6">RRM domain-containing protein</fullName>
    </recommendedName>
</protein>
<name>A0ABP0GSH7_CLALP</name>
<evidence type="ECO:0000256" key="4">
    <source>
        <dbReference type="PROSITE-ProRule" id="PRU00176"/>
    </source>
</evidence>
<dbReference type="PANTHER" id="PTHR15597">
    <property type="entry name" value="ATAXIN 2-BINDING PROTEIN 1-RELATED"/>
    <property type="match status" value="1"/>
</dbReference>
<sequence length="549" mass="56927">MIASQQPCDWQQLVPGQNIRLEASPQQIAAPSMPTPGIPIIYPSPYLIPNSGVSNENWDPATSASSSSAAPVSGTQATTTTFVNNESISSIPASSTAFMQNAVKSEPAVAPAASSISFVTPMKDIAQLPQHPGMFPQAYLLPNGHATAAEFVQAQAAQGQTVGVPEGAIPSTSVGYSVAGQQILMVDPNQGVANGVVATSAVQTLSNGVQPLAMPAAAVNTVTTTTSANNSSLADNLTSTSSTPDGSDANKSASHKRLHVSNIPFRFRDPDLRQMFGKHGNIVDVEIIFNERGSKGFGFITFETKEEADKAKRGLHGTIVEGRKIEVNDATARVQTKKPAAPILNGLKLPHMVAANLYDPSLATAAALQVNPITAAARQQLALARGRGRSVLIRQPPLAAASPQMATALQTANGGLIPLMYDAGAIYQQPTYAALPAGYDLSSLTGAVQPGQVIWQQAAGGALAAAPATATAYTIPQYATTRYIQATPASQATAAAQLQAGTAMAAATATPQQIAYTGTTLLDPYQQAVTPNAYGTTLAHARGYRFTPY</sequence>
<feature type="region of interest" description="Disordered" evidence="5">
    <location>
        <begin position="227"/>
        <end position="255"/>
    </location>
</feature>
<dbReference type="PANTHER" id="PTHR15597:SF22">
    <property type="entry name" value="RNA-BINDING FOX PROTEIN 1, ISOFORM H"/>
    <property type="match status" value="1"/>
</dbReference>
<proteinExistence type="predicted"/>
<accession>A0ABP0GSH7</accession>
<keyword evidence="8" id="KW-1185">Reference proteome</keyword>
<dbReference type="Pfam" id="PF00076">
    <property type="entry name" value="RRM_1"/>
    <property type="match status" value="1"/>
</dbReference>
<dbReference type="InterPro" id="IPR000504">
    <property type="entry name" value="RRM_dom"/>
</dbReference>